<dbReference type="Proteomes" id="UP000031838">
    <property type="component" value="Chromosome 1"/>
</dbReference>
<reference evidence="2 3" key="2">
    <citation type="journal article" date="2016" name="Appl. Microbiol. Biotechnol.">
        <title>Mutations improving production and secretion of extracellular lipase by Burkholderia glumae PG1.</title>
        <authorList>
            <person name="Knapp A."/>
            <person name="Voget S."/>
            <person name="Gao R."/>
            <person name="Zaburannyi N."/>
            <person name="Krysciak D."/>
            <person name="Breuer M."/>
            <person name="Hauer B."/>
            <person name="Streit W.R."/>
            <person name="Muller R."/>
            <person name="Daniel R."/>
            <person name="Jaeger K.E."/>
        </authorList>
    </citation>
    <scope>NUCLEOTIDE SEQUENCE [LARGE SCALE GENOMIC DNA]</scope>
    <source>
        <strain evidence="2 3">PG1</strain>
    </source>
</reference>
<keyword evidence="3" id="KW-1185">Reference proteome</keyword>
<dbReference type="PANTHER" id="PTHR37625">
    <property type="entry name" value="OUTER MEMBRANE LIPOPROTEIN-RELATED"/>
    <property type="match status" value="1"/>
</dbReference>
<dbReference type="RefSeq" id="WP_042623697.1">
    <property type="nucleotide sequence ID" value="NZ_BSTO01000018.1"/>
</dbReference>
<protein>
    <submittedName>
        <fullName evidence="2">Type VI secretion system, lipoprotein VCA0113 family</fullName>
    </submittedName>
</protein>
<dbReference type="KEGG" id="bpla:bpln_1g03460"/>
<dbReference type="PANTHER" id="PTHR37625:SF4">
    <property type="entry name" value="OUTER MEMBRANE LIPOPROTEIN"/>
    <property type="match status" value="1"/>
</dbReference>
<accession>A0A0B6RNG9</accession>
<dbReference type="KEGG" id="bgp:BGL_1c03560"/>
<sequence length="205" mass="21374">MTPFLSRLALPLAACALLAGCAAAVPLLGSASSAALQMVGIGKPDVPDAQKPPRNLGVTLYAAPNLNAANDNKPLALVVRLYTLKDPTSFQQAPFDAFTDPAKEKAALGADLLSVREVTLIPGQHYNATEKVSREAQAFGIVALFRAPALQRWKLAFDPAKSEKSGIIIGLHNCAMTVTGGNVIAPQQGMPVQQLNMLSSVSCGG</sequence>
<dbReference type="NCBIfam" id="TIGR03352">
    <property type="entry name" value="VI_chp_3"/>
    <property type="match status" value="1"/>
</dbReference>
<dbReference type="Gene3D" id="2.60.40.4150">
    <property type="entry name" value="Type VI secretion system, lipoprotein SciN"/>
    <property type="match status" value="1"/>
</dbReference>
<evidence type="ECO:0000256" key="1">
    <source>
        <dbReference type="SAM" id="SignalP"/>
    </source>
</evidence>
<dbReference type="InterPro" id="IPR038706">
    <property type="entry name" value="Type_VI_SciN-like_sf"/>
</dbReference>
<dbReference type="HOGENOM" id="CLU_082950_0_0_4"/>
<evidence type="ECO:0000313" key="2">
    <source>
        <dbReference type="EMBL" id="AJK44898.1"/>
    </source>
</evidence>
<reference evidence="3" key="1">
    <citation type="submission" date="2011-03" db="EMBL/GenBank/DDBJ databases">
        <authorList>
            <person name="Voget S."/>
            <person name="Streit W.R."/>
            <person name="Jaeger K.E."/>
            <person name="Daniel R."/>
        </authorList>
    </citation>
    <scope>NUCLEOTIDE SEQUENCE [LARGE SCALE GENOMIC DNA]</scope>
    <source>
        <strain evidence="3">PG1</strain>
    </source>
</reference>
<dbReference type="AlphaFoldDB" id="A0A0B6RNG9"/>
<dbReference type="EMBL" id="CP002580">
    <property type="protein sequence ID" value="AJK44898.1"/>
    <property type="molecule type" value="Genomic_DNA"/>
</dbReference>
<dbReference type="InterPro" id="IPR017734">
    <property type="entry name" value="T6SS_SciN"/>
</dbReference>
<dbReference type="Pfam" id="PF12790">
    <property type="entry name" value="T6SS-SciN"/>
    <property type="match status" value="1"/>
</dbReference>
<keyword evidence="2" id="KW-0449">Lipoprotein</keyword>
<keyword evidence="1" id="KW-0732">Signal</keyword>
<feature type="chain" id="PRO_5002110196" evidence="1">
    <location>
        <begin position="25"/>
        <end position="205"/>
    </location>
</feature>
<name>A0A0B6RNG9_BURPL</name>
<feature type="signal peptide" evidence="1">
    <location>
        <begin position="1"/>
        <end position="24"/>
    </location>
</feature>
<evidence type="ECO:0000313" key="3">
    <source>
        <dbReference type="Proteomes" id="UP000031838"/>
    </source>
</evidence>
<proteinExistence type="predicted"/>
<dbReference type="PROSITE" id="PS51257">
    <property type="entry name" value="PROKAR_LIPOPROTEIN"/>
    <property type="match status" value="1"/>
</dbReference>
<gene>
    <name evidence="2" type="primary">lip1</name>
    <name evidence="2" type="ORF">BGL_1c03560</name>
</gene>
<organism evidence="2 3">
    <name type="scientific">Burkholderia plantarii</name>
    <dbReference type="NCBI Taxonomy" id="41899"/>
    <lineage>
        <taxon>Bacteria</taxon>
        <taxon>Pseudomonadati</taxon>
        <taxon>Pseudomonadota</taxon>
        <taxon>Betaproteobacteria</taxon>
        <taxon>Burkholderiales</taxon>
        <taxon>Burkholderiaceae</taxon>
        <taxon>Burkholderia</taxon>
    </lineage>
</organism>